<evidence type="ECO:0008006" key="4">
    <source>
        <dbReference type="Google" id="ProtNLM"/>
    </source>
</evidence>
<evidence type="ECO:0000313" key="2">
    <source>
        <dbReference type="EMBL" id="MCS5736241.1"/>
    </source>
</evidence>
<keyword evidence="1" id="KW-0472">Membrane</keyword>
<dbReference type="Proteomes" id="UP001165586">
    <property type="component" value="Unassembled WGS sequence"/>
</dbReference>
<gene>
    <name evidence="2" type="ORF">N1032_21105</name>
</gene>
<keyword evidence="1" id="KW-1133">Transmembrane helix</keyword>
<feature type="transmembrane region" description="Helical" evidence="1">
    <location>
        <begin position="48"/>
        <end position="69"/>
    </location>
</feature>
<sequence>MPTASDGRQEPASVTPGRLRRLFVTPELVSGIVLVSVVVAVADERDGVFDVFAITLLSVLVFWFTEFFAHTVAEQRGAERGDPVELRRSLRTAFGKSRGFLFAGVLPTFFLLVGLVVGREGTVAYWVALWVGVATLGVVGWIAFGGRGLPWYGRAVGALATALLGVLAVLLKIVVH</sequence>
<evidence type="ECO:0000256" key="1">
    <source>
        <dbReference type="SAM" id="Phobius"/>
    </source>
</evidence>
<proteinExistence type="predicted"/>
<feature type="transmembrane region" description="Helical" evidence="1">
    <location>
        <begin position="99"/>
        <end position="117"/>
    </location>
</feature>
<evidence type="ECO:0000313" key="3">
    <source>
        <dbReference type="Proteomes" id="UP001165586"/>
    </source>
</evidence>
<feature type="transmembrane region" description="Helical" evidence="1">
    <location>
        <begin position="21"/>
        <end position="42"/>
    </location>
</feature>
<feature type="transmembrane region" description="Helical" evidence="1">
    <location>
        <begin position="156"/>
        <end position="175"/>
    </location>
</feature>
<feature type="transmembrane region" description="Helical" evidence="1">
    <location>
        <begin position="123"/>
        <end position="144"/>
    </location>
</feature>
<keyword evidence="1" id="KW-0812">Transmembrane</keyword>
<comment type="caution">
    <text evidence="2">The sequence shown here is derived from an EMBL/GenBank/DDBJ whole genome shotgun (WGS) entry which is preliminary data.</text>
</comment>
<dbReference type="EMBL" id="JANLCJ010000013">
    <property type="protein sequence ID" value="MCS5736241.1"/>
    <property type="molecule type" value="Genomic_DNA"/>
</dbReference>
<reference evidence="2" key="1">
    <citation type="submission" date="2022-08" db="EMBL/GenBank/DDBJ databases">
        <authorList>
            <person name="Deng Y."/>
            <person name="Han X.-F."/>
            <person name="Zhang Y.-Q."/>
        </authorList>
    </citation>
    <scope>NUCLEOTIDE SEQUENCE</scope>
    <source>
        <strain evidence="2">CPCC 203386</strain>
    </source>
</reference>
<organism evidence="2 3">
    <name type="scientific">Herbiconiux daphne</name>
    <dbReference type="NCBI Taxonomy" id="2970914"/>
    <lineage>
        <taxon>Bacteria</taxon>
        <taxon>Bacillati</taxon>
        <taxon>Actinomycetota</taxon>
        <taxon>Actinomycetes</taxon>
        <taxon>Micrococcales</taxon>
        <taxon>Microbacteriaceae</taxon>
        <taxon>Herbiconiux</taxon>
    </lineage>
</organism>
<dbReference type="RefSeq" id="WP_259542089.1">
    <property type="nucleotide sequence ID" value="NZ_JANLCJ010000013.1"/>
</dbReference>
<name>A0ABT2H8J6_9MICO</name>
<protein>
    <recommendedName>
        <fullName evidence="4">Integral membrane protein</fullName>
    </recommendedName>
</protein>
<accession>A0ABT2H8J6</accession>
<keyword evidence="3" id="KW-1185">Reference proteome</keyword>